<evidence type="ECO:0000256" key="1">
    <source>
        <dbReference type="SAM" id="Phobius"/>
    </source>
</evidence>
<reference evidence="2 3" key="1">
    <citation type="submission" date="2024-08" db="EMBL/GenBank/DDBJ databases">
        <title>Insights into the chromosomal genome structure of Flemingia macrophylla.</title>
        <authorList>
            <person name="Ding Y."/>
            <person name="Zhao Y."/>
            <person name="Bi W."/>
            <person name="Wu M."/>
            <person name="Zhao G."/>
            <person name="Gong Y."/>
            <person name="Li W."/>
            <person name="Zhang P."/>
        </authorList>
    </citation>
    <scope>NUCLEOTIDE SEQUENCE [LARGE SCALE GENOMIC DNA]</scope>
    <source>
        <strain evidence="2">DYQJB</strain>
        <tissue evidence="2">Leaf</tissue>
    </source>
</reference>
<sequence>MVFIIHDTNNELLVHQSSRSGDFFVGCLIVPSLNPNFFLALNVVLIEQAHSS</sequence>
<keyword evidence="3" id="KW-1185">Reference proteome</keyword>
<gene>
    <name evidence="2" type="ORF">Fmac_029801</name>
</gene>
<keyword evidence="1" id="KW-1133">Transmembrane helix</keyword>
<accession>A0ABD1LBB8</accession>
<protein>
    <submittedName>
        <fullName evidence="2">Uncharacterized protein</fullName>
    </submittedName>
</protein>
<dbReference type="EMBL" id="JBGMDY010000010">
    <property type="protein sequence ID" value="KAL2320832.1"/>
    <property type="molecule type" value="Genomic_DNA"/>
</dbReference>
<evidence type="ECO:0000313" key="3">
    <source>
        <dbReference type="Proteomes" id="UP001603857"/>
    </source>
</evidence>
<organism evidence="2 3">
    <name type="scientific">Flemingia macrophylla</name>
    <dbReference type="NCBI Taxonomy" id="520843"/>
    <lineage>
        <taxon>Eukaryota</taxon>
        <taxon>Viridiplantae</taxon>
        <taxon>Streptophyta</taxon>
        <taxon>Embryophyta</taxon>
        <taxon>Tracheophyta</taxon>
        <taxon>Spermatophyta</taxon>
        <taxon>Magnoliopsida</taxon>
        <taxon>eudicotyledons</taxon>
        <taxon>Gunneridae</taxon>
        <taxon>Pentapetalae</taxon>
        <taxon>rosids</taxon>
        <taxon>fabids</taxon>
        <taxon>Fabales</taxon>
        <taxon>Fabaceae</taxon>
        <taxon>Papilionoideae</taxon>
        <taxon>50 kb inversion clade</taxon>
        <taxon>NPAAA clade</taxon>
        <taxon>indigoferoid/millettioid clade</taxon>
        <taxon>Phaseoleae</taxon>
        <taxon>Flemingia</taxon>
    </lineage>
</organism>
<evidence type="ECO:0000313" key="2">
    <source>
        <dbReference type="EMBL" id="KAL2320832.1"/>
    </source>
</evidence>
<dbReference type="AlphaFoldDB" id="A0ABD1LBB8"/>
<feature type="transmembrane region" description="Helical" evidence="1">
    <location>
        <begin position="23"/>
        <end position="46"/>
    </location>
</feature>
<keyword evidence="1" id="KW-0472">Membrane</keyword>
<proteinExistence type="predicted"/>
<name>A0ABD1LBB8_9FABA</name>
<dbReference type="Proteomes" id="UP001603857">
    <property type="component" value="Unassembled WGS sequence"/>
</dbReference>
<keyword evidence="1" id="KW-0812">Transmembrane</keyword>
<comment type="caution">
    <text evidence="2">The sequence shown here is derived from an EMBL/GenBank/DDBJ whole genome shotgun (WGS) entry which is preliminary data.</text>
</comment>